<organism evidence="3 4">
    <name type="scientific">Candidatus Clostridium radicumherbarum</name>
    <dbReference type="NCBI Taxonomy" id="3381662"/>
    <lineage>
        <taxon>Bacteria</taxon>
        <taxon>Bacillati</taxon>
        <taxon>Bacillota</taxon>
        <taxon>Clostridia</taxon>
        <taxon>Eubacteriales</taxon>
        <taxon>Clostridiaceae</taxon>
        <taxon>Clostridium</taxon>
    </lineage>
</organism>
<keyword evidence="2" id="KW-0812">Transmembrane</keyword>
<feature type="compositionally biased region" description="Basic and acidic residues" evidence="1">
    <location>
        <begin position="74"/>
        <end position="85"/>
    </location>
</feature>
<evidence type="ECO:0000256" key="1">
    <source>
        <dbReference type="SAM" id="MobiDB-lite"/>
    </source>
</evidence>
<gene>
    <name evidence="3" type="ORF">ACJDUH_04005</name>
</gene>
<feature type="region of interest" description="Disordered" evidence="1">
    <location>
        <begin position="74"/>
        <end position="93"/>
    </location>
</feature>
<comment type="caution">
    <text evidence="3">The sequence shown here is derived from an EMBL/GenBank/DDBJ whole genome shotgun (WGS) entry which is preliminary data.</text>
</comment>
<keyword evidence="4" id="KW-1185">Reference proteome</keyword>
<keyword evidence="2" id="KW-0472">Membrane</keyword>
<evidence type="ECO:0008006" key="5">
    <source>
        <dbReference type="Google" id="ProtNLM"/>
    </source>
</evidence>
<evidence type="ECO:0000313" key="3">
    <source>
        <dbReference type="EMBL" id="MFL0267258.1"/>
    </source>
</evidence>
<name>A0ABW8TQ51_9CLOT</name>
<proteinExistence type="predicted"/>
<protein>
    <recommendedName>
        <fullName evidence="5">Secreted protein</fullName>
    </recommendedName>
</protein>
<reference evidence="3 4" key="1">
    <citation type="submission" date="2024-11" db="EMBL/GenBank/DDBJ databases">
        <authorList>
            <person name="Heng Y.C."/>
            <person name="Lim A.C.H."/>
            <person name="Lee J.K.Y."/>
            <person name="Kittelmann S."/>
        </authorList>
    </citation>
    <scope>NUCLEOTIDE SEQUENCE [LARGE SCALE GENOMIC DNA]</scope>
    <source>
        <strain evidence="3 4">WILCCON 0202</strain>
    </source>
</reference>
<dbReference type="Proteomes" id="UP001623661">
    <property type="component" value="Unassembled WGS sequence"/>
</dbReference>
<evidence type="ECO:0000256" key="2">
    <source>
        <dbReference type="SAM" id="Phobius"/>
    </source>
</evidence>
<keyword evidence="2" id="KW-1133">Transmembrane helix</keyword>
<accession>A0ABW8TQ51</accession>
<dbReference type="RefSeq" id="WP_406763865.1">
    <property type="nucleotide sequence ID" value="NZ_JBJHZY010000001.1"/>
</dbReference>
<evidence type="ECO:0000313" key="4">
    <source>
        <dbReference type="Proteomes" id="UP001623661"/>
    </source>
</evidence>
<dbReference type="EMBL" id="JBJHZY010000001">
    <property type="protein sequence ID" value="MFL0267258.1"/>
    <property type="molecule type" value="Genomic_DNA"/>
</dbReference>
<sequence>MGKVSIFSSDYNKRRRKRKKRTITVVIIFVMAILVIFFSSSLKAYVYNKYDYIRNSKFFSIINKSNKNDKVIKSNENVSSKETKIPEASSNSTTEKTIEVNLSNGTKIQAVYENKDGKNMFKYITPLDAPVSSSISPSGTTMIVLENSTQSMFKITIDGSVNKINDSKYISSSGGILPKDAVLASKPGYIWCSSPKFIDDNYVAYISQVPWFDKRTTKYVWIFNINDNKIKDRNDHILYEKLGGDNVKFGNITPKGLEISIDNNTKFIMYNGKSIVISE</sequence>
<feature type="transmembrane region" description="Helical" evidence="2">
    <location>
        <begin position="21"/>
        <end position="39"/>
    </location>
</feature>